<proteinExistence type="predicted"/>
<dbReference type="EMBL" id="MN740504">
    <property type="protein sequence ID" value="QHU30213.1"/>
    <property type="molecule type" value="Genomic_DNA"/>
</dbReference>
<sequence length="271" mass="30820">MDQATINALEEYYKLKDEYETSIIKTRRKIIRDRSINKSAKLQAIASMRKKCSNCGKLGGMVFSQEGTILRAKCSAIQGPCALDIEINRGDYQPVDALYTFASEESEDTRTKIIRTKLNMLFGFTSESDAMTLFADQKEDFDSITASLRDVDDTFVNVVQCKRTLDQRKETKANISVAVDRLRRLSKQYNETNNPAIISDMVTHYVNEIQPEATKYRELRFAKNAIECSNGERGGGKFTCEDGIYHLIQDPYTYEEAIIVLEEPAVLKNNK</sequence>
<reference evidence="1" key="1">
    <citation type="journal article" date="2020" name="Nature">
        <title>Giant virus diversity and host interactions through global metagenomics.</title>
        <authorList>
            <person name="Schulz F."/>
            <person name="Roux S."/>
            <person name="Paez-Espino D."/>
            <person name="Jungbluth S."/>
            <person name="Walsh D.A."/>
            <person name="Denef V.J."/>
            <person name="McMahon K.D."/>
            <person name="Konstantinidis K.T."/>
            <person name="Eloe-Fadrosh E.A."/>
            <person name="Kyrpides N.C."/>
            <person name="Woyke T."/>
        </authorList>
    </citation>
    <scope>NUCLEOTIDE SEQUENCE</scope>
    <source>
        <strain evidence="1">GVMAG-M-3300027833-11</strain>
    </source>
</reference>
<name>A0A6C0LI51_9ZZZZ</name>
<organism evidence="1">
    <name type="scientific">viral metagenome</name>
    <dbReference type="NCBI Taxonomy" id="1070528"/>
    <lineage>
        <taxon>unclassified sequences</taxon>
        <taxon>metagenomes</taxon>
        <taxon>organismal metagenomes</taxon>
    </lineage>
</organism>
<dbReference type="AlphaFoldDB" id="A0A6C0LI51"/>
<protein>
    <submittedName>
        <fullName evidence="1">Uncharacterized protein</fullName>
    </submittedName>
</protein>
<evidence type="ECO:0000313" key="1">
    <source>
        <dbReference type="EMBL" id="QHU30213.1"/>
    </source>
</evidence>
<accession>A0A6C0LI51</accession>